<reference evidence="2" key="1">
    <citation type="journal article" date="2015" name="Nat. Genet.">
        <title>The genome and transcriptome of the zoonotic hookworm Ancylostoma ceylanicum identify infection-specific gene families.</title>
        <authorList>
            <person name="Schwarz E.M."/>
            <person name="Hu Y."/>
            <person name="Antoshechkin I."/>
            <person name="Miller M.M."/>
            <person name="Sternberg P.W."/>
            <person name="Aroian R.V."/>
        </authorList>
    </citation>
    <scope>NUCLEOTIDE SEQUENCE</scope>
    <source>
        <strain evidence="2">HY135</strain>
    </source>
</reference>
<dbReference type="EMBL" id="JARK01001472">
    <property type="protein sequence ID" value="EYB97846.1"/>
    <property type="molecule type" value="Genomic_DNA"/>
</dbReference>
<gene>
    <name evidence="1" type="primary">Acey_s0136.g1960</name>
    <name evidence="1" type="ORF">Y032_0136g1960</name>
</gene>
<protein>
    <submittedName>
        <fullName evidence="1">Uncharacterized protein</fullName>
    </submittedName>
</protein>
<name>A0A016T5D6_9BILA</name>
<evidence type="ECO:0000313" key="2">
    <source>
        <dbReference type="Proteomes" id="UP000024635"/>
    </source>
</evidence>
<accession>A0A016T5D6</accession>
<keyword evidence="2" id="KW-1185">Reference proteome</keyword>
<evidence type="ECO:0000313" key="1">
    <source>
        <dbReference type="EMBL" id="EYB97846.1"/>
    </source>
</evidence>
<dbReference type="Proteomes" id="UP000024635">
    <property type="component" value="Unassembled WGS sequence"/>
</dbReference>
<dbReference type="AlphaFoldDB" id="A0A016T5D6"/>
<proteinExistence type="predicted"/>
<organism evidence="1 2">
    <name type="scientific">Ancylostoma ceylanicum</name>
    <dbReference type="NCBI Taxonomy" id="53326"/>
    <lineage>
        <taxon>Eukaryota</taxon>
        <taxon>Metazoa</taxon>
        <taxon>Ecdysozoa</taxon>
        <taxon>Nematoda</taxon>
        <taxon>Chromadorea</taxon>
        <taxon>Rhabditida</taxon>
        <taxon>Rhabditina</taxon>
        <taxon>Rhabditomorpha</taxon>
        <taxon>Strongyloidea</taxon>
        <taxon>Ancylostomatidae</taxon>
        <taxon>Ancylostomatinae</taxon>
        <taxon>Ancylostoma</taxon>
    </lineage>
</organism>
<sequence length="79" mass="8944">MLSSPLVYHCPTLKDMQTDLKNPLLLAAEIRESDGLKATQAHRMTGLPLEEIILLFRKGRDKELLIVVLQSSRKILKGF</sequence>
<comment type="caution">
    <text evidence="1">The sequence shown here is derived from an EMBL/GenBank/DDBJ whole genome shotgun (WGS) entry which is preliminary data.</text>
</comment>